<dbReference type="EC" id="2.7.11.1" evidence="1"/>
<dbReference type="Gene3D" id="3.30.310.80">
    <property type="entry name" value="Kinase associated domain 1, KA1"/>
    <property type="match status" value="1"/>
</dbReference>
<name>A0A2P6SLP3_ROSCH</name>
<dbReference type="GO" id="GO:0004674">
    <property type="term" value="F:protein serine/threonine kinase activity"/>
    <property type="evidence" value="ECO:0007669"/>
    <property type="project" value="UniProtKB-KW"/>
</dbReference>
<proteinExistence type="predicted"/>
<dbReference type="EMBL" id="PDCK01000039">
    <property type="protein sequence ID" value="PRQ59583.1"/>
    <property type="molecule type" value="Genomic_DNA"/>
</dbReference>
<evidence type="ECO:0000313" key="1">
    <source>
        <dbReference type="EMBL" id="PRQ59583.1"/>
    </source>
</evidence>
<keyword evidence="1" id="KW-0418">Kinase</keyword>
<dbReference type="AlphaFoldDB" id="A0A2P6SLP3"/>
<keyword evidence="1" id="KW-0808">Transferase</keyword>
<gene>
    <name evidence="1" type="ORF">RchiOBHm_Chr1g0371781</name>
</gene>
<keyword evidence="1" id="KW-0723">Serine/threonine-protein kinase</keyword>
<organism evidence="1 2">
    <name type="scientific">Rosa chinensis</name>
    <name type="common">China rose</name>
    <dbReference type="NCBI Taxonomy" id="74649"/>
    <lineage>
        <taxon>Eukaryota</taxon>
        <taxon>Viridiplantae</taxon>
        <taxon>Streptophyta</taxon>
        <taxon>Embryophyta</taxon>
        <taxon>Tracheophyta</taxon>
        <taxon>Spermatophyta</taxon>
        <taxon>Magnoliopsida</taxon>
        <taxon>eudicotyledons</taxon>
        <taxon>Gunneridae</taxon>
        <taxon>Pentapetalae</taxon>
        <taxon>rosids</taxon>
        <taxon>fabids</taxon>
        <taxon>Rosales</taxon>
        <taxon>Rosaceae</taxon>
        <taxon>Rosoideae</taxon>
        <taxon>Rosoideae incertae sedis</taxon>
        <taxon>Rosa</taxon>
    </lineage>
</organism>
<dbReference type="STRING" id="74649.A0A2P6SLP3"/>
<protein>
    <submittedName>
        <fullName evidence="1">Putative non-specific serine/threonine protein kinase</fullName>
        <ecNumber evidence="1">2.7.11.1</ecNumber>
    </submittedName>
</protein>
<dbReference type="Proteomes" id="UP000238479">
    <property type="component" value="Chromosome 1"/>
</dbReference>
<accession>A0A2P6SLP3</accession>
<reference evidence="1 2" key="1">
    <citation type="journal article" date="2018" name="Nat. Genet.">
        <title>The Rosa genome provides new insights in the design of modern roses.</title>
        <authorList>
            <person name="Bendahmane M."/>
        </authorList>
    </citation>
    <scope>NUCLEOTIDE SEQUENCE [LARGE SCALE GENOMIC DNA]</scope>
    <source>
        <strain evidence="2">cv. Old Blush</strain>
    </source>
</reference>
<dbReference type="Gramene" id="PRQ59583">
    <property type="protein sequence ID" value="PRQ59583"/>
    <property type="gene ID" value="RchiOBHm_Chr1g0371781"/>
</dbReference>
<keyword evidence="2" id="KW-1185">Reference proteome</keyword>
<comment type="caution">
    <text evidence="1">The sequence shown here is derived from an EMBL/GenBank/DDBJ whole genome shotgun (WGS) entry which is preliminary data.</text>
</comment>
<sequence>MERTLSIEAEIFEFTPSFDLVEMKKSNGDTFELRKMVEEDIRPALKDVVWAWQGERSNNNSSICV</sequence>
<dbReference type="OMA" id="FLMVEVR"/>
<evidence type="ECO:0000313" key="2">
    <source>
        <dbReference type="Proteomes" id="UP000238479"/>
    </source>
</evidence>